<dbReference type="PANTHER" id="PTHR22726:SF1">
    <property type="entry name" value="METALLOENDOPEPTIDASE OMA1, MITOCHONDRIAL"/>
    <property type="match status" value="1"/>
</dbReference>
<dbReference type="GO" id="GO:0006515">
    <property type="term" value="P:protein quality control for misfolded or incompletely synthesized proteins"/>
    <property type="evidence" value="ECO:0007669"/>
    <property type="project" value="TreeGrafter"/>
</dbReference>
<keyword evidence="4 6" id="KW-0862">Zinc</keyword>
<keyword evidence="7" id="KW-0812">Transmembrane</keyword>
<keyword evidence="2" id="KW-0479">Metal-binding</keyword>
<reference evidence="9" key="1">
    <citation type="submission" date="2023-03" db="EMBL/GenBank/DDBJ databases">
        <title>Massive genome expansion in bonnet fungi (Mycena s.s.) driven by repeated elements and novel gene families across ecological guilds.</title>
        <authorList>
            <consortium name="Lawrence Berkeley National Laboratory"/>
            <person name="Harder C.B."/>
            <person name="Miyauchi S."/>
            <person name="Viragh M."/>
            <person name="Kuo A."/>
            <person name="Thoen E."/>
            <person name="Andreopoulos B."/>
            <person name="Lu D."/>
            <person name="Skrede I."/>
            <person name="Drula E."/>
            <person name="Henrissat B."/>
            <person name="Morin E."/>
            <person name="Kohler A."/>
            <person name="Barry K."/>
            <person name="LaButti K."/>
            <person name="Morin E."/>
            <person name="Salamov A."/>
            <person name="Lipzen A."/>
            <person name="Mereny Z."/>
            <person name="Hegedus B."/>
            <person name="Baldrian P."/>
            <person name="Stursova M."/>
            <person name="Weitz H."/>
            <person name="Taylor A."/>
            <person name="Grigoriev I.V."/>
            <person name="Nagy L.G."/>
            <person name="Martin F."/>
            <person name="Kauserud H."/>
        </authorList>
    </citation>
    <scope>NUCLEOTIDE SEQUENCE</scope>
    <source>
        <strain evidence="9">CBHHK173m</strain>
    </source>
</reference>
<keyword evidence="7" id="KW-1133">Transmembrane helix</keyword>
<accession>A0AAD6UNJ0</accession>
<evidence type="ECO:0000256" key="7">
    <source>
        <dbReference type="SAM" id="Phobius"/>
    </source>
</evidence>
<evidence type="ECO:0000256" key="1">
    <source>
        <dbReference type="ARBA" id="ARBA00022670"/>
    </source>
</evidence>
<comment type="caution">
    <text evidence="9">The sequence shown here is derived from an EMBL/GenBank/DDBJ whole genome shotgun (WGS) entry which is preliminary data.</text>
</comment>
<evidence type="ECO:0000256" key="5">
    <source>
        <dbReference type="ARBA" id="ARBA00023049"/>
    </source>
</evidence>
<dbReference type="CDD" id="cd07331">
    <property type="entry name" value="M48C_Oma1_like"/>
    <property type="match status" value="1"/>
</dbReference>
<dbReference type="InterPro" id="IPR001915">
    <property type="entry name" value="Peptidase_M48"/>
</dbReference>
<dbReference type="AlphaFoldDB" id="A0AAD6UNJ0"/>
<evidence type="ECO:0000256" key="4">
    <source>
        <dbReference type="ARBA" id="ARBA00022833"/>
    </source>
</evidence>
<dbReference type="EMBL" id="JARJCN010000001">
    <property type="protein sequence ID" value="KAJ7104403.1"/>
    <property type="molecule type" value="Genomic_DNA"/>
</dbReference>
<dbReference type="Pfam" id="PF01435">
    <property type="entry name" value="Peptidase_M48"/>
    <property type="match status" value="1"/>
</dbReference>
<keyword evidence="3 6" id="KW-0378">Hydrolase</keyword>
<evidence type="ECO:0000259" key="8">
    <source>
        <dbReference type="Pfam" id="PF01435"/>
    </source>
</evidence>
<dbReference type="Proteomes" id="UP001222325">
    <property type="component" value="Unassembled WGS sequence"/>
</dbReference>
<dbReference type="GO" id="GO:0005743">
    <property type="term" value="C:mitochondrial inner membrane"/>
    <property type="evidence" value="ECO:0007669"/>
    <property type="project" value="TreeGrafter"/>
</dbReference>
<comment type="cofactor">
    <cofactor evidence="6">
        <name>Zn(2+)</name>
        <dbReference type="ChEBI" id="CHEBI:29105"/>
    </cofactor>
    <text evidence="6">Binds 1 zinc ion per subunit.</text>
</comment>
<dbReference type="GO" id="GO:0004222">
    <property type="term" value="F:metalloendopeptidase activity"/>
    <property type="evidence" value="ECO:0007669"/>
    <property type="project" value="InterPro"/>
</dbReference>
<protein>
    <submittedName>
        <fullName evidence="9">Peptidase family M48-domain-containing protein</fullName>
    </submittedName>
</protein>
<feature type="domain" description="Peptidase M48" evidence="8">
    <location>
        <begin position="156"/>
        <end position="314"/>
    </location>
</feature>
<keyword evidence="1 6" id="KW-0645">Protease</keyword>
<sequence length="350" mass="39286">MSWGPSDCSDIRPGPAIQILSPSRFSSQGPNRGNGRWHLLDRTSTTYLGVTVGALLGGYYVTHLEKVPETGRRRFMAVSVEQEDYIHKLMVEETLQDFRGRLLPSNHPLSQQVRRITRRIITSSNLGHLQGELAPEPVEMMDPFPAAIPRPQTLHPDREWVVLVINDRSLVNAFAAPGLVCVSTGIMPVARNEEGLAAIIGHEIGHVVMRHTSEHLSQAKLFLPIIGLLVMLGLGPFVSALMMRYFYVLPHSRALETEADLMGIKLMARACYDPGAAPRRGRVFEAFKRLEAVNTFKFLDTHPPTEERIAHLKTLLPASFEIYNSNPECSQLDEMRRRGHLSRVRMNIDC</sequence>
<evidence type="ECO:0000256" key="2">
    <source>
        <dbReference type="ARBA" id="ARBA00022723"/>
    </source>
</evidence>
<name>A0AAD6UNJ0_9AGAR</name>
<gene>
    <name evidence="9" type="ORF">B0H15DRAFT_795162</name>
</gene>
<keyword evidence="7" id="KW-0472">Membrane</keyword>
<evidence type="ECO:0000313" key="10">
    <source>
        <dbReference type="Proteomes" id="UP001222325"/>
    </source>
</evidence>
<keyword evidence="10" id="KW-1185">Reference proteome</keyword>
<dbReference type="InterPro" id="IPR051156">
    <property type="entry name" value="Mito/Outer_Membr_Metalloprot"/>
</dbReference>
<evidence type="ECO:0000256" key="6">
    <source>
        <dbReference type="RuleBase" id="RU003983"/>
    </source>
</evidence>
<keyword evidence="5 6" id="KW-0482">Metalloprotease</keyword>
<dbReference type="PANTHER" id="PTHR22726">
    <property type="entry name" value="METALLOENDOPEPTIDASE OMA1"/>
    <property type="match status" value="1"/>
</dbReference>
<feature type="transmembrane region" description="Helical" evidence="7">
    <location>
        <begin position="221"/>
        <end position="243"/>
    </location>
</feature>
<dbReference type="GO" id="GO:0046872">
    <property type="term" value="F:metal ion binding"/>
    <property type="evidence" value="ECO:0007669"/>
    <property type="project" value="UniProtKB-KW"/>
</dbReference>
<comment type="similarity">
    <text evidence="6">Belongs to the peptidase M48 family.</text>
</comment>
<dbReference type="Gene3D" id="3.30.2010.10">
    <property type="entry name" value="Metalloproteases ('zincins'), catalytic domain"/>
    <property type="match status" value="1"/>
</dbReference>
<dbReference type="GO" id="GO:0034982">
    <property type="term" value="P:mitochondrial protein processing"/>
    <property type="evidence" value="ECO:0007669"/>
    <property type="project" value="TreeGrafter"/>
</dbReference>
<organism evidence="9 10">
    <name type="scientific">Mycena belliarum</name>
    <dbReference type="NCBI Taxonomy" id="1033014"/>
    <lineage>
        <taxon>Eukaryota</taxon>
        <taxon>Fungi</taxon>
        <taxon>Dikarya</taxon>
        <taxon>Basidiomycota</taxon>
        <taxon>Agaricomycotina</taxon>
        <taxon>Agaricomycetes</taxon>
        <taxon>Agaricomycetidae</taxon>
        <taxon>Agaricales</taxon>
        <taxon>Marasmiineae</taxon>
        <taxon>Mycenaceae</taxon>
        <taxon>Mycena</taxon>
    </lineage>
</organism>
<proteinExistence type="inferred from homology"/>
<evidence type="ECO:0000256" key="3">
    <source>
        <dbReference type="ARBA" id="ARBA00022801"/>
    </source>
</evidence>
<evidence type="ECO:0000313" key="9">
    <source>
        <dbReference type="EMBL" id="KAJ7104403.1"/>
    </source>
</evidence>